<feature type="region of interest" description="Disordered" evidence="12">
    <location>
        <begin position="281"/>
        <end position="356"/>
    </location>
</feature>
<organism evidence="14 15">
    <name type="scientific">Polymorphospora rubra</name>
    <dbReference type="NCBI Taxonomy" id="338584"/>
    <lineage>
        <taxon>Bacteria</taxon>
        <taxon>Bacillati</taxon>
        <taxon>Actinomycetota</taxon>
        <taxon>Actinomycetes</taxon>
        <taxon>Micromonosporales</taxon>
        <taxon>Micromonosporaceae</taxon>
        <taxon>Polymorphospora</taxon>
    </lineage>
</organism>
<dbReference type="InterPro" id="IPR003593">
    <property type="entry name" value="AAA+_ATPase"/>
</dbReference>
<evidence type="ECO:0000259" key="13">
    <source>
        <dbReference type="PROSITE" id="PS50893"/>
    </source>
</evidence>
<dbReference type="InterPro" id="IPR003439">
    <property type="entry name" value="ABC_transporter-like_ATP-bd"/>
</dbReference>
<dbReference type="KEGG" id="pry:Prubr_41790"/>
<evidence type="ECO:0000313" key="14">
    <source>
        <dbReference type="EMBL" id="BCJ67158.1"/>
    </source>
</evidence>
<dbReference type="GO" id="GO:0005524">
    <property type="term" value="F:ATP binding"/>
    <property type="evidence" value="ECO:0007669"/>
    <property type="project" value="UniProtKB-KW"/>
</dbReference>
<dbReference type="RefSeq" id="WP_246567407.1">
    <property type="nucleotide sequence ID" value="NZ_AP023359.1"/>
</dbReference>
<feature type="compositionally biased region" description="Low complexity" evidence="12">
    <location>
        <begin position="295"/>
        <end position="307"/>
    </location>
</feature>
<dbReference type="GO" id="GO:0016020">
    <property type="term" value="C:membrane"/>
    <property type="evidence" value="ECO:0007669"/>
    <property type="project" value="InterPro"/>
</dbReference>
<evidence type="ECO:0000256" key="2">
    <source>
        <dbReference type="ARBA" id="ARBA00022475"/>
    </source>
</evidence>
<dbReference type="FunFam" id="3.40.50.300:FF:000425">
    <property type="entry name" value="Probable ABC transporter, ATP-binding subunit"/>
    <property type="match status" value="1"/>
</dbReference>
<evidence type="ECO:0000256" key="1">
    <source>
        <dbReference type="ARBA" id="ARBA00022448"/>
    </source>
</evidence>
<dbReference type="Pfam" id="PF00005">
    <property type="entry name" value="ABC_tran"/>
    <property type="match status" value="1"/>
</dbReference>
<dbReference type="Gene3D" id="3.40.50.300">
    <property type="entry name" value="P-loop containing nucleotide triphosphate hydrolases"/>
    <property type="match status" value="1"/>
</dbReference>
<keyword evidence="9" id="KW-0406">Ion transport</keyword>
<keyword evidence="15" id="KW-1185">Reference proteome</keyword>
<keyword evidence="4" id="KW-0997">Cell inner membrane</keyword>
<keyword evidence="7" id="KW-1278">Translocase</keyword>
<feature type="domain" description="ABC transporter" evidence="13">
    <location>
        <begin position="5"/>
        <end position="235"/>
    </location>
</feature>
<gene>
    <name evidence="14" type="ORF">Prubr_41790</name>
</gene>
<dbReference type="PANTHER" id="PTHR42781:SF5">
    <property type="entry name" value="PUTRESCINE TRANSPORT ATP-BINDING PROTEIN POTG"/>
    <property type="match status" value="1"/>
</dbReference>
<accession>A0A810N5Y4</accession>
<name>A0A810N5Y4_9ACTN</name>
<dbReference type="PANTHER" id="PTHR42781">
    <property type="entry name" value="SPERMIDINE/PUTRESCINE IMPORT ATP-BINDING PROTEIN POTA"/>
    <property type="match status" value="1"/>
</dbReference>
<feature type="compositionally biased region" description="Low complexity" evidence="12">
    <location>
        <begin position="320"/>
        <end position="331"/>
    </location>
</feature>
<dbReference type="GO" id="GO:0015418">
    <property type="term" value="F:ABC-type quaternary ammonium compound transporting activity"/>
    <property type="evidence" value="ECO:0007669"/>
    <property type="project" value="UniProtKB-EC"/>
</dbReference>
<keyword evidence="1" id="KW-0813">Transport</keyword>
<reference evidence="14" key="1">
    <citation type="submission" date="2020-08" db="EMBL/GenBank/DDBJ databases">
        <title>Whole genome shotgun sequence of Polymorphospora rubra NBRC 101157.</title>
        <authorList>
            <person name="Komaki H."/>
            <person name="Tamura T."/>
        </authorList>
    </citation>
    <scope>NUCLEOTIDE SEQUENCE</scope>
    <source>
        <strain evidence="14">NBRC 101157</strain>
    </source>
</reference>
<dbReference type="PROSITE" id="PS50893">
    <property type="entry name" value="ABC_TRANSPORTER_2"/>
    <property type="match status" value="1"/>
</dbReference>
<evidence type="ECO:0000256" key="3">
    <source>
        <dbReference type="ARBA" id="ARBA00022496"/>
    </source>
</evidence>
<dbReference type="Proteomes" id="UP000680866">
    <property type="component" value="Chromosome"/>
</dbReference>
<dbReference type="GO" id="GO:0015408">
    <property type="term" value="F:ABC-type ferric iron transporter activity"/>
    <property type="evidence" value="ECO:0007669"/>
    <property type="project" value="InterPro"/>
</dbReference>
<evidence type="ECO:0000256" key="8">
    <source>
        <dbReference type="ARBA" id="ARBA00023004"/>
    </source>
</evidence>
<dbReference type="SUPFAM" id="SSF52540">
    <property type="entry name" value="P-loop containing nucleoside triphosphate hydrolases"/>
    <property type="match status" value="1"/>
</dbReference>
<dbReference type="AlphaFoldDB" id="A0A810N5Y4"/>
<dbReference type="EMBL" id="AP023359">
    <property type="protein sequence ID" value="BCJ67158.1"/>
    <property type="molecule type" value="Genomic_DNA"/>
</dbReference>
<protein>
    <recommendedName>
        <fullName evidence="11">ABC-type quaternary amine transporter</fullName>
        <ecNumber evidence="11">7.6.2.9</ecNumber>
    </recommendedName>
</protein>
<keyword evidence="6" id="KW-0067">ATP-binding</keyword>
<keyword evidence="3" id="KW-0410">Iron transport</keyword>
<evidence type="ECO:0000256" key="9">
    <source>
        <dbReference type="ARBA" id="ARBA00023065"/>
    </source>
</evidence>
<evidence type="ECO:0000256" key="6">
    <source>
        <dbReference type="ARBA" id="ARBA00022840"/>
    </source>
</evidence>
<evidence type="ECO:0000256" key="5">
    <source>
        <dbReference type="ARBA" id="ARBA00022741"/>
    </source>
</evidence>
<feature type="compositionally biased region" description="Pro residues" evidence="12">
    <location>
        <begin position="341"/>
        <end position="352"/>
    </location>
</feature>
<dbReference type="InterPro" id="IPR027417">
    <property type="entry name" value="P-loop_NTPase"/>
</dbReference>
<evidence type="ECO:0000256" key="7">
    <source>
        <dbReference type="ARBA" id="ARBA00022967"/>
    </source>
</evidence>
<evidence type="ECO:0000313" key="15">
    <source>
        <dbReference type="Proteomes" id="UP000680866"/>
    </source>
</evidence>
<evidence type="ECO:0000256" key="11">
    <source>
        <dbReference type="ARBA" id="ARBA00066388"/>
    </source>
</evidence>
<dbReference type="EC" id="7.6.2.9" evidence="11"/>
<keyword evidence="2" id="KW-1003">Cell membrane</keyword>
<evidence type="ECO:0000256" key="12">
    <source>
        <dbReference type="SAM" id="MobiDB-lite"/>
    </source>
</evidence>
<dbReference type="SMART" id="SM00382">
    <property type="entry name" value="AAA"/>
    <property type="match status" value="1"/>
</dbReference>
<sequence length="409" mass="40830">MKETLTLRGVAKNYGPVAALAGVDLTVPAGTLTAVLGPSGCGKTTLLRCVAGFERVDTGEIRIDGRVIAGAGAHLPPQRRRVAVVPQEGALFPHLSVAGNIGYGLDRATRRSGRIDEVLALVGLAGHGDRMPHQLSGGQQQRVAVARALAPRPSLVLLDEPFSALDAGLRAELRHDVREALRADRATGILVTHDQGEALSTADQVAVMRGGLVVQCAAPAAVYRDPADPWVAAFVGDAVLLPAVVESGAAHTVLGPVPLAGTVGPGAVTVLVRPEQVRISARPAPADGSPADVVAPNGSGPALSSGGPATGSGSSGPGPDGSAAGGPARNGSGPGGLLPGGPVPGGPVPGGPVPATVLRHEFHGHDALVALRLADGTRITARILDAGAPVAVGTDVTVHVDGTARAWPA</sequence>
<evidence type="ECO:0000256" key="4">
    <source>
        <dbReference type="ARBA" id="ARBA00022519"/>
    </source>
</evidence>
<proteinExistence type="predicted"/>
<keyword evidence="5" id="KW-0547">Nucleotide-binding</keyword>
<dbReference type="InterPro" id="IPR050093">
    <property type="entry name" value="ABC_SmlMolc_Importer"/>
</dbReference>
<dbReference type="CDD" id="cd03259">
    <property type="entry name" value="ABC_Carb_Solutes_like"/>
    <property type="match status" value="1"/>
</dbReference>
<dbReference type="GO" id="GO:0016887">
    <property type="term" value="F:ATP hydrolysis activity"/>
    <property type="evidence" value="ECO:0007669"/>
    <property type="project" value="InterPro"/>
</dbReference>
<dbReference type="InterPro" id="IPR017871">
    <property type="entry name" value="ABC_transporter-like_CS"/>
</dbReference>
<dbReference type="InterPro" id="IPR015853">
    <property type="entry name" value="ABC_transpr_FbpC"/>
</dbReference>
<dbReference type="PROSITE" id="PS00211">
    <property type="entry name" value="ABC_TRANSPORTER_1"/>
    <property type="match status" value="1"/>
</dbReference>
<keyword evidence="8" id="KW-0408">Iron</keyword>
<evidence type="ECO:0000256" key="10">
    <source>
        <dbReference type="ARBA" id="ARBA00023136"/>
    </source>
</evidence>
<feature type="compositionally biased region" description="Gly residues" evidence="12">
    <location>
        <begin position="308"/>
        <end position="319"/>
    </location>
</feature>
<keyword evidence="10" id="KW-0472">Membrane</keyword>